<proteinExistence type="predicted"/>
<sequence length="63" mass="7123">MPLQRCHFEICHYGPSWLVVGISPVLDNMPHVLVTRQELIARRPAMRVGEEESGRKSLVQTGP</sequence>
<dbReference type="EMBL" id="GBRH01266996">
    <property type="protein sequence ID" value="JAD30899.1"/>
    <property type="molecule type" value="Transcribed_RNA"/>
</dbReference>
<reference evidence="1" key="1">
    <citation type="submission" date="2014-09" db="EMBL/GenBank/DDBJ databases">
        <authorList>
            <person name="Magalhaes I.L.F."/>
            <person name="Oliveira U."/>
            <person name="Santos F.R."/>
            <person name="Vidigal T.H.D.A."/>
            <person name="Brescovit A.D."/>
            <person name="Santos A.J."/>
        </authorList>
    </citation>
    <scope>NUCLEOTIDE SEQUENCE</scope>
    <source>
        <tissue evidence="1">Shoot tissue taken approximately 20 cm above the soil surface</tissue>
    </source>
</reference>
<reference evidence="1" key="2">
    <citation type="journal article" date="2015" name="Data Brief">
        <title>Shoot transcriptome of the giant reed, Arundo donax.</title>
        <authorList>
            <person name="Barrero R.A."/>
            <person name="Guerrero F.D."/>
            <person name="Moolhuijzen P."/>
            <person name="Goolsby J.A."/>
            <person name="Tidwell J."/>
            <person name="Bellgard S.E."/>
            <person name="Bellgard M.I."/>
        </authorList>
    </citation>
    <scope>NUCLEOTIDE SEQUENCE</scope>
    <source>
        <tissue evidence="1">Shoot tissue taken approximately 20 cm above the soil surface</tissue>
    </source>
</reference>
<name>A0A0A8YUT1_ARUDO</name>
<accession>A0A0A8YUT1</accession>
<evidence type="ECO:0000313" key="1">
    <source>
        <dbReference type="EMBL" id="JAD30899.1"/>
    </source>
</evidence>
<protein>
    <submittedName>
        <fullName evidence="1">Uncharacterized protein</fullName>
    </submittedName>
</protein>
<dbReference type="AlphaFoldDB" id="A0A0A8YUT1"/>
<organism evidence="1">
    <name type="scientific">Arundo donax</name>
    <name type="common">Giant reed</name>
    <name type="synonym">Donax arundinaceus</name>
    <dbReference type="NCBI Taxonomy" id="35708"/>
    <lineage>
        <taxon>Eukaryota</taxon>
        <taxon>Viridiplantae</taxon>
        <taxon>Streptophyta</taxon>
        <taxon>Embryophyta</taxon>
        <taxon>Tracheophyta</taxon>
        <taxon>Spermatophyta</taxon>
        <taxon>Magnoliopsida</taxon>
        <taxon>Liliopsida</taxon>
        <taxon>Poales</taxon>
        <taxon>Poaceae</taxon>
        <taxon>PACMAD clade</taxon>
        <taxon>Arundinoideae</taxon>
        <taxon>Arundineae</taxon>
        <taxon>Arundo</taxon>
    </lineage>
</organism>